<dbReference type="RefSeq" id="WP_006801810.1">
    <property type="nucleotide sequence ID" value="NZ_CABKOI010000021.1"/>
</dbReference>
<comment type="caution">
    <text evidence="1">The sequence shown here is derived from an EMBL/GenBank/DDBJ whole genome shotgun (WGS) entry which is preliminary data.</text>
</comment>
<reference evidence="1 2" key="1">
    <citation type="submission" date="2016-07" db="EMBL/GenBank/DDBJ databases">
        <title>Detection of Helicobacter winghamensis from caecal content of red fox (Vulpes vulpes).</title>
        <authorList>
            <person name="Zanoni R.G."/>
            <person name="Florio D."/>
            <person name="Caffara M."/>
            <person name="Renzi M."/>
            <person name="Parisi A."/>
            <person name="Pasquali F."/>
            <person name="Manfreda G."/>
        </authorList>
    </citation>
    <scope>NUCLEOTIDE SEQUENCE [LARGE SCALE GENOMIC DNA]</scope>
    <source>
        <strain evidence="1 2">295_13</strain>
    </source>
</reference>
<proteinExistence type="predicted"/>
<protein>
    <submittedName>
        <fullName evidence="1">Uncharacterized protein</fullName>
    </submittedName>
</protein>
<dbReference type="EMBL" id="MBPK01000040">
    <property type="protein sequence ID" value="PKT80875.1"/>
    <property type="molecule type" value="Genomic_DNA"/>
</dbReference>
<dbReference type="STRING" id="556267.HWAG_00118"/>
<dbReference type="AlphaFoldDB" id="A0A2N3PIZ7"/>
<gene>
    <name evidence="1" type="ORF">BCM31_02645</name>
</gene>
<sequence length="478" mass="55898">MIGYLIGLNAQAKRGLIEQAHNKRRFEFDLSVWDADLKEISPNLEVEFELSDDKTRVNVVRPKKNPNQAFVIRQTRSIKDCIYDHFGGVENLIKRYEKDINSKKDLDFLRIKRFLFTAYNDLFELDSTISNTALTNLKSELGALDREYESFIKKASYPPQYSYEKIFLARQIEFVKMEELIESTQSIIKSATIQQAALGTTLKAMEDQFAKRSDTRSAAYAQALSNLKKLRKRYVDLLHYLSEQKDKLAKASKARDEFSEKFFEEFLKGYLPLTNALKQDFIKLLNAKAYDLDTLLWQRAKRSLSVRRFFIKAGITGTYSSKTFLKYFLHSLDKSKIRNETKKLFDLLKYLEAFSRKNILLIQNSKDDSKRYKEYLKNFDSDLQITTSNDPHNHLSISNPIDYHVIVMEWEVCEMNLLSFMQKYTELFSESVCTPKFCAIMPKNASSLILTEIREKGVDYYVTQGNIDQFIDMMRMIL</sequence>
<evidence type="ECO:0000313" key="1">
    <source>
        <dbReference type="EMBL" id="PKT80875.1"/>
    </source>
</evidence>
<name>A0A2N3PIZ7_9HELI</name>
<dbReference type="GeneID" id="97289581"/>
<accession>A0A2N3PIZ7</accession>
<keyword evidence="2" id="KW-1185">Reference proteome</keyword>
<organism evidence="1 2">
    <name type="scientific">Helicobacter winghamensis</name>
    <dbReference type="NCBI Taxonomy" id="157268"/>
    <lineage>
        <taxon>Bacteria</taxon>
        <taxon>Pseudomonadati</taxon>
        <taxon>Campylobacterota</taxon>
        <taxon>Epsilonproteobacteria</taxon>
        <taxon>Campylobacterales</taxon>
        <taxon>Helicobacteraceae</taxon>
        <taxon>Helicobacter</taxon>
    </lineage>
</organism>
<evidence type="ECO:0000313" key="2">
    <source>
        <dbReference type="Proteomes" id="UP000233350"/>
    </source>
</evidence>
<dbReference type="OrthoDB" id="5328923at2"/>
<dbReference type="Proteomes" id="UP000233350">
    <property type="component" value="Unassembled WGS sequence"/>
</dbReference>